<comment type="caution">
    <text evidence="1">The sequence shown here is derived from an EMBL/GenBank/DDBJ whole genome shotgun (WGS) entry which is preliminary data.</text>
</comment>
<proteinExistence type="predicted"/>
<dbReference type="EMBL" id="RQTK01000867">
    <property type="protein sequence ID" value="RUS74090.1"/>
    <property type="molecule type" value="Genomic_DNA"/>
</dbReference>
<gene>
    <name evidence="1" type="ORF">EGW08_018153</name>
</gene>
<dbReference type="Proteomes" id="UP000271974">
    <property type="component" value="Unassembled WGS sequence"/>
</dbReference>
<dbReference type="AlphaFoldDB" id="A0A433SY48"/>
<name>A0A433SY48_ELYCH</name>
<evidence type="ECO:0000313" key="1">
    <source>
        <dbReference type="EMBL" id="RUS74090.1"/>
    </source>
</evidence>
<evidence type="ECO:0000313" key="2">
    <source>
        <dbReference type="Proteomes" id="UP000271974"/>
    </source>
</evidence>
<organism evidence="1 2">
    <name type="scientific">Elysia chlorotica</name>
    <name type="common">Eastern emerald elysia</name>
    <name type="synonym">Sea slug</name>
    <dbReference type="NCBI Taxonomy" id="188477"/>
    <lineage>
        <taxon>Eukaryota</taxon>
        <taxon>Metazoa</taxon>
        <taxon>Spiralia</taxon>
        <taxon>Lophotrochozoa</taxon>
        <taxon>Mollusca</taxon>
        <taxon>Gastropoda</taxon>
        <taxon>Heterobranchia</taxon>
        <taxon>Euthyneura</taxon>
        <taxon>Panpulmonata</taxon>
        <taxon>Sacoglossa</taxon>
        <taxon>Placobranchoidea</taxon>
        <taxon>Plakobranchidae</taxon>
        <taxon>Elysia</taxon>
    </lineage>
</organism>
<protein>
    <submittedName>
        <fullName evidence="1">Uncharacterized protein</fullName>
    </submittedName>
</protein>
<sequence>MRSCMNHLWCNVVRGSTECSCRLVADDVLLAHAKVCNFDVTLRVQHDIVQLEISGEIESLYISCGNSADLRCDGLLELALLLYSVHQISAVHILHHKVKAVLEQTRCAGVQLHQERRFVRQGQDSLLDHRALHVVVLNDDVFLENLDCIELVRAFPLS</sequence>
<reference evidence="1 2" key="1">
    <citation type="submission" date="2019-01" db="EMBL/GenBank/DDBJ databases">
        <title>A draft genome assembly of the solar-powered sea slug Elysia chlorotica.</title>
        <authorList>
            <person name="Cai H."/>
            <person name="Li Q."/>
            <person name="Fang X."/>
            <person name="Li J."/>
            <person name="Curtis N.E."/>
            <person name="Altenburger A."/>
            <person name="Shibata T."/>
            <person name="Feng M."/>
            <person name="Maeda T."/>
            <person name="Schwartz J.A."/>
            <person name="Shigenobu S."/>
            <person name="Lundholm N."/>
            <person name="Nishiyama T."/>
            <person name="Yang H."/>
            <person name="Hasebe M."/>
            <person name="Li S."/>
            <person name="Pierce S.K."/>
            <person name="Wang J."/>
        </authorList>
    </citation>
    <scope>NUCLEOTIDE SEQUENCE [LARGE SCALE GENOMIC DNA]</scope>
    <source>
        <strain evidence="1">EC2010</strain>
        <tissue evidence="1">Whole organism of an adult</tissue>
    </source>
</reference>
<dbReference type="OrthoDB" id="10586771at2759"/>
<keyword evidence="2" id="KW-1185">Reference proteome</keyword>
<accession>A0A433SY48</accession>